<dbReference type="Pfam" id="PF20159">
    <property type="entry name" value="YidB"/>
    <property type="match status" value="1"/>
</dbReference>
<accession>A0A4Y4CPQ2</accession>
<gene>
    <name evidence="1" type="ORF">ZRA01_10080</name>
</gene>
<dbReference type="InterPro" id="IPR027405">
    <property type="entry name" value="YidB-like"/>
</dbReference>
<dbReference type="RefSeq" id="WP_141349941.1">
    <property type="nucleotide sequence ID" value="NZ_BJNV01000011.1"/>
</dbReference>
<dbReference type="EMBL" id="BJNV01000011">
    <property type="protein sequence ID" value="GEC94935.1"/>
    <property type="molecule type" value="Genomic_DNA"/>
</dbReference>
<proteinExistence type="predicted"/>
<reference evidence="1 2" key="1">
    <citation type="submission" date="2019-06" db="EMBL/GenBank/DDBJ databases">
        <title>Whole genome shotgun sequence of Zoogloea ramigera NBRC 15342.</title>
        <authorList>
            <person name="Hosoyama A."/>
            <person name="Uohara A."/>
            <person name="Ohji S."/>
            <person name="Ichikawa N."/>
        </authorList>
    </citation>
    <scope>NUCLEOTIDE SEQUENCE [LARGE SCALE GENOMIC DNA]</scope>
    <source>
        <strain evidence="1 2">NBRC 15342</strain>
    </source>
</reference>
<dbReference type="Gene3D" id="1.10.10.690">
    <property type="entry name" value="YidB-like"/>
    <property type="match status" value="1"/>
</dbReference>
<evidence type="ECO:0008006" key="3">
    <source>
        <dbReference type="Google" id="ProtNLM"/>
    </source>
</evidence>
<comment type="caution">
    <text evidence="1">The sequence shown here is derived from an EMBL/GenBank/DDBJ whole genome shotgun (WGS) entry which is preliminary data.</text>
</comment>
<dbReference type="InterPro" id="IPR045372">
    <property type="entry name" value="YidB"/>
</dbReference>
<protein>
    <recommendedName>
        <fullName evidence="3">DUF937 domain-containing protein</fullName>
    </recommendedName>
</protein>
<dbReference type="OrthoDB" id="9795283at2"/>
<dbReference type="AlphaFoldDB" id="A0A4Y4CPQ2"/>
<name>A0A4Y4CPQ2_ZOORA</name>
<organism evidence="1 2">
    <name type="scientific">Zoogloea ramigera</name>
    <dbReference type="NCBI Taxonomy" id="350"/>
    <lineage>
        <taxon>Bacteria</taxon>
        <taxon>Pseudomonadati</taxon>
        <taxon>Pseudomonadota</taxon>
        <taxon>Betaproteobacteria</taxon>
        <taxon>Rhodocyclales</taxon>
        <taxon>Zoogloeaceae</taxon>
        <taxon>Zoogloea</taxon>
    </lineage>
</organism>
<dbReference type="Proteomes" id="UP000318422">
    <property type="component" value="Unassembled WGS sequence"/>
</dbReference>
<evidence type="ECO:0000313" key="2">
    <source>
        <dbReference type="Proteomes" id="UP000318422"/>
    </source>
</evidence>
<sequence>MGLLDQLAGQVLGSLAGGDSQQQGGGGQAVLLQLAMSLLQGQGGLGGQGGQLDLGGLIGGLVARFGQAGLAEQANSWVSAGQNLPVSAEQISQVFGNSALGDMAAQLGMPSEQVAGHLANLLPQVIDGLTPGGQLPAAGGADLGDALAGLAAMLGRG</sequence>
<dbReference type="SUPFAM" id="SSF140804">
    <property type="entry name" value="YidB-like"/>
    <property type="match status" value="1"/>
</dbReference>
<keyword evidence="2" id="KW-1185">Reference proteome</keyword>
<evidence type="ECO:0000313" key="1">
    <source>
        <dbReference type="EMBL" id="GEC94935.1"/>
    </source>
</evidence>